<organism evidence="1 2">
    <name type="scientific">Plectus sambesii</name>
    <dbReference type="NCBI Taxonomy" id="2011161"/>
    <lineage>
        <taxon>Eukaryota</taxon>
        <taxon>Metazoa</taxon>
        <taxon>Ecdysozoa</taxon>
        <taxon>Nematoda</taxon>
        <taxon>Chromadorea</taxon>
        <taxon>Plectida</taxon>
        <taxon>Plectina</taxon>
        <taxon>Plectoidea</taxon>
        <taxon>Plectidae</taxon>
        <taxon>Plectus</taxon>
    </lineage>
</organism>
<proteinExistence type="predicted"/>
<evidence type="ECO:0000313" key="1">
    <source>
        <dbReference type="Proteomes" id="UP000887566"/>
    </source>
</evidence>
<dbReference type="Proteomes" id="UP000887566">
    <property type="component" value="Unplaced"/>
</dbReference>
<keyword evidence="1" id="KW-1185">Reference proteome</keyword>
<dbReference type="PANTHER" id="PTHR15698:SF4">
    <property type="entry name" value="PHYTANOYL-COA HYDROXYLASE-INTERACTING PROTEIN-LIKE C-TERMINAL DOMAIN-CONTAINING PROTEIN"/>
    <property type="match status" value="1"/>
</dbReference>
<accession>A0A914XCH1</accession>
<reference evidence="2" key="1">
    <citation type="submission" date="2022-11" db="UniProtKB">
        <authorList>
            <consortium name="WormBaseParasite"/>
        </authorList>
    </citation>
    <scope>IDENTIFICATION</scope>
</reference>
<name>A0A914XCH1_9BILA</name>
<dbReference type="AlphaFoldDB" id="A0A914XCH1"/>
<evidence type="ECO:0000313" key="2">
    <source>
        <dbReference type="WBParaSite" id="PSAMB.scaffold701size43450.g8013.t1"/>
    </source>
</evidence>
<dbReference type="GO" id="GO:0005737">
    <property type="term" value="C:cytoplasm"/>
    <property type="evidence" value="ECO:0007669"/>
    <property type="project" value="TreeGrafter"/>
</dbReference>
<dbReference type="WBParaSite" id="PSAMB.scaffold701size43450.g8013.t1">
    <property type="protein sequence ID" value="PSAMB.scaffold701size43450.g8013.t1"/>
    <property type="gene ID" value="PSAMB.scaffold701size43450.g8013"/>
</dbReference>
<sequence>MHSRKQVFWKKAIVLSRVEPKDDYDKILHSDNHPGIEQPYIKNSNGHSWSLINGQINGLFMSAGSVGCSSPFGDVCYEYKIKDLLPNITDYHLFFADFYCPKNSPNHKLTLVLLLDLLSQLF</sequence>
<dbReference type="PANTHER" id="PTHR15698">
    <property type="entry name" value="PROTEIN CBG15099"/>
    <property type="match status" value="1"/>
</dbReference>
<protein>
    <submittedName>
        <fullName evidence="2">Uncharacterized protein</fullName>
    </submittedName>
</protein>
<dbReference type="InterPro" id="IPR042868">
    <property type="entry name" value="PHYHIP/PHYHIPL"/>
</dbReference>